<reference evidence="3" key="1">
    <citation type="journal article" date="2014" name="Int. J. Syst. Evol. Microbiol.">
        <title>Complete genome sequence of Corynebacterium casei LMG S-19264T (=DSM 44701T), isolated from a smear-ripened cheese.</title>
        <authorList>
            <consortium name="US DOE Joint Genome Institute (JGI-PGF)"/>
            <person name="Walter F."/>
            <person name="Albersmeier A."/>
            <person name="Kalinowski J."/>
            <person name="Ruckert C."/>
        </authorList>
    </citation>
    <scope>NUCLEOTIDE SEQUENCE</scope>
    <source>
        <strain evidence="3">JCM 4646</strain>
    </source>
</reference>
<keyword evidence="4" id="KW-1185">Reference proteome</keyword>
<organism evidence="3 4">
    <name type="scientific">Kitasatospora indigofera</name>
    <dbReference type="NCBI Taxonomy" id="67307"/>
    <lineage>
        <taxon>Bacteria</taxon>
        <taxon>Bacillati</taxon>
        <taxon>Actinomycetota</taxon>
        <taxon>Actinomycetes</taxon>
        <taxon>Kitasatosporales</taxon>
        <taxon>Streptomycetaceae</taxon>
        <taxon>Kitasatospora</taxon>
    </lineage>
</organism>
<keyword evidence="2" id="KW-0812">Transmembrane</keyword>
<name>A0A919G8P6_9ACTN</name>
<keyword evidence="2" id="KW-0472">Membrane</keyword>
<evidence type="ECO:0000256" key="2">
    <source>
        <dbReference type="SAM" id="Phobius"/>
    </source>
</evidence>
<evidence type="ECO:0000313" key="3">
    <source>
        <dbReference type="EMBL" id="GHH79320.1"/>
    </source>
</evidence>
<dbReference type="Proteomes" id="UP000617734">
    <property type="component" value="Unassembled WGS sequence"/>
</dbReference>
<feature type="region of interest" description="Disordered" evidence="1">
    <location>
        <begin position="1"/>
        <end position="48"/>
    </location>
</feature>
<sequence>MNAECPRCAESDQAVSVPRASSDPGLPLGAPERALLLPPPPPVPAKTARSQPASVLYTVAGVITVLGLMNLAKGIPDPEVADASYRLGYILGPLLLSVPLAVVGLVVQLATRQRRVRVAEEAAGARQAVWERCHRVWQAAWLCRRCRVAFFPEGAVDPAHPASPALAVAQLPMWVTTTAERAFGVPEPTGPR</sequence>
<comment type="caution">
    <text evidence="3">The sequence shown here is derived from an EMBL/GenBank/DDBJ whole genome shotgun (WGS) entry which is preliminary data.</text>
</comment>
<dbReference type="EMBL" id="BNBO01000041">
    <property type="protein sequence ID" value="GHH79320.1"/>
    <property type="molecule type" value="Genomic_DNA"/>
</dbReference>
<feature type="transmembrane region" description="Helical" evidence="2">
    <location>
        <begin position="55"/>
        <end position="75"/>
    </location>
</feature>
<feature type="transmembrane region" description="Helical" evidence="2">
    <location>
        <begin position="87"/>
        <end position="107"/>
    </location>
</feature>
<keyword evidence="2" id="KW-1133">Transmembrane helix</keyword>
<proteinExistence type="predicted"/>
<reference evidence="3" key="2">
    <citation type="submission" date="2020-09" db="EMBL/GenBank/DDBJ databases">
        <authorList>
            <person name="Sun Q."/>
            <person name="Ohkuma M."/>
        </authorList>
    </citation>
    <scope>NUCLEOTIDE SEQUENCE</scope>
    <source>
        <strain evidence="3">JCM 4646</strain>
    </source>
</reference>
<protein>
    <submittedName>
        <fullName evidence="3">Uncharacterized protein</fullName>
    </submittedName>
</protein>
<evidence type="ECO:0000313" key="4">
    <source>
        <dbReference type="Proteomes" id="UP000617734"/>
    </source>
</evidence>
<gene>
    <name evidence="3" type="ORF">GCM10018781_57090</name>
</gene>
<feature type="compositionally biased region" description="Low complexity" evidence="1">
    <location>
        <begin position="24"/>
        <end position="36"/>
    </location>
</feature>
<evidence type="ECO:0000256" key="1">
    <source>
        <dbReference type="SAM" id="MobiDB-lite"/>
    </source>
</evidence>
<accession>A0A919G8P6</accession>
<dbReference type="AlphaFoldDB" id="A0A919G8P6"/>